<dbReference type="SUPFAM" id="SSF53474">
    <property type="entry name" value="alpha/beta-Hydrolases"/>
    <property type="match status" value="1"/>
</dbReference>
<gene>
    <name evidence="1" type="ORF">FC32_GL000858</name>
</gene>
<dbReference type="PATRIC" id="fig|1423724.4.peg.897"/>
<dbReference type="RefSeq" id="WP_025087101.1">
    <property type="nucleotide sequence ID" value="NZ_AZFT01000053.1"/>
</dbReference>
<evidence type="ECO:0000313" key="1">
    <source>
        <dbReference type="EMBL" id="KRL83604.1"/>
    </source>
</evidence>
<keyword evidence="2" id="KW-1185">Reference proteome</keyword>
<dbReference type="AlphaFoldDB" id="A0A0R1TTP1"/>
<name>A0A0R1TTP1_9LACO</name>
<evidence type="ECO:0000313" key="2">
    <source>
        <dbReference type="Proteomes" id="UP000051324"/>
    </source>
</evidence>
<comment type="caution">
    <text evidence="1">The sequence shown here is derived from an EMBL/GenBank/DDBJ whole genome shotgun (WGS) entry which is preliminary data.</text>
</comment>
<dbReference type="OrthoDB" id="9784036at2"/>
<dbReference type="Gene3D" id="3.40.50.1820">
    <property type="entry name" value="alpha/beta hydrolase"/>
    <property type="match status" value="1"/>
</dbReference>
<dbReference type="Pfam" id="PF00756">
    <property type="entry name" value="Esterase"/>
    <property type="match status" value="1"/>
</dbReference>
<dbReference type="PANTHER" id="PTHR48098">
    <property type="entry name" value="ENTEROCHELIN ESTERASE-RELATED"/>
    <property type="match status" value="1"/>
</dbReference>
<dbReference type="eggNOG" id="COG2819">
    <property type="taxonomic scope" value="Bacteria"/>
</dbReference>
<dbReference type="EMBL" id="AZFT01000053">
    <property type="protein sequence ID" value="KRL83604.1"/>
    <property type="molecule type" value="Genomic_DNA"/>
</dbReference>
<dbReference type="STRING" id="1423724.FC32_GL000858"/>
<dbReference type="InterPro" id="IPR029058">
    <property type="entry name" value="AB_hydrolase_fold"/>
</dbReference>
<protein>
    <submittedName>
        <fullName evidence="1">Esterase</fullName>
    </submittedName>
</protein>
<dbReference type="InterPro" id="IPR000801">
    <property type="entry name" value="Esterase-like"/>
</dbReference>
<accession>A0A0R1TTP1</accession>
<sequence length="277" mass="32027">MVYTNNFYLELKTHYLTVPYSPEKRRVRVLLPQDYFNEPTKRYPVLYLHDGQNVFHSHEAFAGYSWKIIPLIKSHPEIPPMIVVGIDNSGEYRLDEYAPWKTTFFKDGGLNSFGGLGKNYADWLARELKPFIDRKYRTLPAKENTLLAGSSMGGYITAYIGALYPEIFGNLGVFSSAAWLRADKFSQFIYTHPLDKNAKVYIQTGANESDAGDDDVLPPNQQAQAYIDEALNYQHALLQTGLPVSRIRLRIFANESHHEYYWAKHFSEFLNFIFNEW</sequence>
<reference evidence="1 2" key="1">
    <citation type="journal article" date="2015" name="Genome Announc.">
        <title>Expanding the biotechnology potential of lactobacilli through comparative genomics of 213 strains and associated genera.</title>
        <authorList>
            <person name="Sun Z."/>
            <person name="Harris H.M."/>
            <person name="McCann A."/>
            <person name="Guo C."/>
            <person name="Argimon S."/>
            <person name="Zhang W."/>
            <person name="Yang X."/>
            <person name="Jeffery I.B."/>
            <person name="Cooney J.C."/>
            <person name="Kagawa T.F."/>
            <person name="Liu W."/>
            <person name="Song Y."/>
            <person name="Salvetti E."/>
            <person name="Wrobel A."/>
            <person name="Rasinkangas P."/>
            <person name="Parkhill J."/>
            <person name="Rea M.C."/>
            <person name="O'Sullivan O."/>
            <person name="Ritari J."/>
            <person name="Douillard F.P."/>
            <person name="Paul Ross R."/>
            <person name="Yang R."/>
            <person name="Briner A.E."/>
            <person name="Felis G.E."/>
            <person name="de Vos W.M."/>
            <person name="Barrangou R."/>
            <person name="Klaenhammer T.R."/>
            <person name="Caufield P.W."/>
            <person name="Cui Y."/>
            <person name="Zhang H."/>
            <person name="O'Toole P.W."/>
        </authorList>
    </citation>
    <scope>NUCLEOTIDE SEQUENCE [LARGE SCALE GENOMIC DNA]</scope>
    <source>
        <strain evidence="1 2">DSM 16634</strain>
    </source>
</reference>
<organism evidence="1 2">
    <name type="scientific">Ligilactobacillus apodemi DSM 16634 = JCM 16172</name>
    <dbReference type="NCBI Taxonomy" id="1423724"/>
    <lineage>
        <taxon>Bacteria</taxon>
        <taxon>Bacillati</taxon>
        <taxon>Bacillota</taxon>
        <taxon>Bacilli</taxon>
        <taxon>Lactobacillales</taxon>
        <taxon>Lactobacillaceae</taxon>
        <taxon>Ligilactobacillus</taxon>
    </lineage>
</organism>
<proteinExistence type="predicted"/>
<dbReference type="InterPro" id="IPR050583">
    <property type="entry name" value="Mycobacterial_A85_antigen"/>
</dbReference>
<dbReference type="PANTHER" id="PTHR48098:SF6">
    <property type="entry name" value="FERRI-BACILLIBACTIN ESTERASE BESA"/>
    <property type="match status" value="1"/>
</dbReference>
<dbReference type="Proteomes" id="UP000051324">
    <property type="component" value="Unassembled WGS sequence"/>
</dbReference>